<feature type="active site" description="For GATase activity" evidence="8">
    <location>
        <position position="2"/>
    </location>
</feature>
<dbReference type="CDD" id="cd01991">
    <property type="entry name" value="Asn_synthase_B_C"/>
    <property type="match status" value="1"/>
</dbReference>
<evidence type="ECO:0000256" key="5">
    <source>
        <dbReference type="ARBA" id="ARBA00022840"/>
    </source>
</evidence>
<dbReference type="GO" id="GO:0006529">
    <property type="term" value="P:asparagine biosynthetic process"/>
    <property type="evidence" value="ECO:0007669"/>
    <property type="project" value="UniProtKB-KW"/>
</dbReference>
<dbReference type="PANTHER" id="PTHR43284">
    <property type="entry name" value="ASPARAGINE SYNTHETASE (GLUTAMINE-HYDROLYZING)"/>
    <property type="match status" value="1"/>
</dbReference>
<evidence type="ECO:0000256" key="4">
    <source>
        <dbReference type="ARBA" id="ARBA00022741"/>
    </source>
</evidence>
<dbReference type="RefSeq" id="WP_301343145.1">
    <property type="nucleotide sequence ID" value="NZ_JAQJJC010000013.1"/>
</dbReference>
<reference evidence="12" key="2">
    <citation type="submission" date="2023-01" db="EMBL/GenBank/DDBJ databases">
        <authorList>
            <person name="Uljanovas D."/>
        </authorList>
    </citation>
    <scope>NUCLEOTIDE SEQUENCE</scope>
    <source>
        <strain evidence="12">W48</strain>
    </source>
</reference>
<dbReference type="Proteomes" id="UP001170713">
    <property type="component" value="Unassembled WGS sequence"/>
</dbReference>
<dbReference type="PROSITE" id="PS51278">
    <property type="entry name" value="GATASE_TYPE_2"/>
    <property type="match status" value="1"/>
</dbReference>
<protein>
    <recommendedName>
        <fullName evidence="3">asparagine synthase (glutamine-hydrolyzing)</fullName>
        <ecNumber evidence="3">6.3.5.4</ecNumber>
    </recommendedName>
</protein>
<evidence type="ECO:0000256" key="3">
    <source>
        <dbReference type="ARBA" id="ARBA00012737"/>
    </source>
</evidence>
<dbReference type="GO" id="GO:0005524">
    <property type="term" value="F:ATP binding"/>
    <property type="evidence" value="ECO:0007669"/>
    <property type="project" value="UniProtKB-KW"/>
</dbReference>
<reference evidence="12" key="1">
    <citation type="journal article" date="2023" name="Microorganisms">
        <title>Genomic Characterization of Arcobacter butzleri Strains Isolated from Various Sources in Lithuania.</title>
        <authorList>
            <person name="Uljanovas D."/>
            <person name="Golz G."/>
            <person name="Fleischmann S."/>
            <person name="Kudirkiene E."/>
            <person name="Kasetiene N."/>
            <person name="Grineviciene A."/>
            <person name="Tamuleviciene E."/>
            <person name="Aksomaitiene J."/>
            <person name="Alter T."/>
            <person name="Malakauskas M."/>
        </authorList>
    </citation>
    <scope>NUCLEOTIDE SEQUENCE</scope>
    <source>
        <strain evidence="12">W48</strain>
    </source>
</reference>
<dbReference type="InterPro" id="IPR029055">
    <property type="entry name" value="Ntn_hydrolases_N"/>
</dbReference>
<evidence type="ECO:0000313" key="13">
    <source>
        <dbReference type="Proteomes" id="UP001170713"/>
    </source>
</evidence>
<dbReference type="EC" id="6.3.5.4" evidence="3"/>
<sequence>MCGILGTNFLNERFDKSLELLHHRGPDFQNSIKIGNKQFGHTRLAIIDLDEEANQPMVFDDILLVFNGEIYNYKELIHVEHLECKTKSDSEVLIRLYQKYGFDFLNKLNGMFSFCIYDMKKDLYFCARDRYGKKPFFYYFKDNKFIFSSSVKSILNLLDYKPNLNKVALSKYMQYFVSFGEDSFYQDIFKLEASTYLIYEPNKSRELQKKKYYKINTYKAIKDEKQALNDIEELLFKSVEYRLNSDVEVASLLSGGIDSSLISALYTKISGNKINTFSIGYDEYKNYCELDYAQITAKHINSNHHPVEINQKEYINHFEQTLDMLEEPHGDSAAIPLNILTKQIHKAGIKTVLSGEGSDEIFLGYDNYAKFLKYYEFEKSLSNEQNLFLNDIIGALQNNTKESEYLRRIVKKQNLYNSFGEIYTDIQRKRLFKKVPTFKSETAKQDPVDWMSYIDLKIWLGEALLSKVDRISMGNSLEVRTPFLDFNLVNYMFSVESVIKVGDTNKYLLKKIASKYIPDTIINRTKKGFNSPFNEWLNKEYKNKILDVIAEVNNQTNLFNHEYILHIYELSKSNKFKQHLYSLFVFSLWYKKEYL</sequence>
<dbReference type="InterPro" id="IPR017932">
    <property type="entry name" value="GATase_2_dom"/>
</dbReference>
<dbReference type="EMBL" id="JAQJJC010000013">
    <property type="protein sequence ID" value="MDN5114719.1"/>
    <property type="molecule type" value="Genomic_DNA"/>
</dbReference>
<dbReference type="Gene3D" id="3.60.20.10">
    <property type="entry name" value="Glutamine Phosphoribosylpyrophosphate, subunit 1, domain 1"/>
    <property type="match status" value="1"/>
</dbReference>
<dbReference type="PANTHER" id="PTHR43284:SF1">
    <property type="entry name" value="ASPARAGINE SYNTHETASE"/>
    <property type="match status" value="1"/>
</dbReference>
<dbReference type="AlphaFoldDB" id="A0AAW7Q5F5"/>
<dbReference type="GO" id="GO:0005829">
    <property type="term" value="C:cytosol"/>
    <property type="evidence" value="ECO:0007669"/>
    <property type="project" value="TreeGrafter"/>
</dbReference>
<feature type="binding site" evidence="9">
    <location>
        <position position="89"/>
    </location>
    <ligand>
        <name>L-glutamine</name>
        <dbReference type="ChEBI" id="CHEBI:58359"/>
    </ligand>
</feature>
<keyword evidence="8" id="KW-0061">Asparagine biosynthesis</keyword>
<comment type="catalytic activity">
    <reaction evidence="7">
        <text>L-aspartate + L-glutamine + ATP + H2O = L-asparagine + L-glutamate + AMP + diphosphate + H(+)</text>
        <dbReference type="Rhea" id="RHEA:12228"/>
        <dbReference type="ChEBI" id="CHEBI:15377"/>
        <dbReference type="ChEBI" id="CHEBI:15378"/>
        <dbReference type="ChEBI" id="CHEBI:29985"/>
        <dbReference type="ChEBI" id="CHEBI:29991"/>
        <dbReference type="ChEBI" id="CHEBI:30616"/>
        <dbReference type="ChEBI" id="CHEBI:33019"/>
        <dbReference type="ChEBI" id="CHEBI:58048"/>
        <dbReference type="ChEBI" id="CHEBI:58359"/>
        <dbReference type="ChEBI" id="CHEBI:456215"/>
        <dbReference type="EC" id="6.3.5.4"/>
    </reaction>
</comment>
<dbReference type="InterPro" id="IPR033738">
    <property type="entry name" value="AsnB_N"/>
</dbReference>
<dbReference type="Gene3D" id="3.40.50.620">
    <property type="entry name" value="HUPs"/>
    <property type="match status" value="1"/>
</dbReference>
<dbReference type="NCBIfam" id="TIGR01536">
    <property type="entry name" value="asn_synth_AEB"/>
    <property type="match status" value="1"/>
</dbReference>
<name>A0AAW7Q5F5_9BACT</name>
<evidence type="ECO:0000256" key="6">
    <source>
        <dbReference type="ARBA" id="ARBA00022962"/>
    </source>
</evidence>
<evidence type="ECO:0000259" key="11">
    <source>
        <dbReference type="PROSITE" id="PS51278"/>
    </source>
</evidence>
<feature type="domain" description="Glutamine amidotransferase type-2" evidence="11">
    <location>
        <begin position="2"/>
        <end position="202"/>
    </location>
</feature>
<keyword evidence="6 8" id="KW-0315">Glutamine amidotransferase</keyword>
<evidence type="ECO:0000313" key="12">
    <source>
        <dbReference type="EMBL" id="MDN5114719.1"/>
    </source>
</evidence>
<evidence type="ECO:0000256" key="8">
    <source>
        <dbReference type="PIRSR" id="PIRSR001589-1"/>
    </source>
</evidence>
<feature type="binding site" evidence="9">
    <location>
        <position position="279"/>
    </location>
    <ligand>
        <name>ATP</name>
        <dbReference type="ChEBI" id="CHEBI:30616"/>
    </ligand>
</feature>
<keyword evidence="4 9" id="KW-0547">Nucleotide-binding</keyword>
<comment type="caution">
    <text evidence="12">The sequence shown here is derived from an EMBL/GenBank/DDBJ whole genome shotgun (WGS) entry which is preliminary data.</text>
</comment>
<evidence type="ECO:0000256" key="1">
    <source>
        <dbReference type="ARBA" id="ARBA00005187"/>
    </source>
</evidence>
<keyword evidence="12" id="KW-0436">Ligase</keyword>
<evidence type="ECO:0000256" key="10">
    <source>
        <dbReference type="PIRSR" id="PIRSR001589-3"/>
    </source>
</evidence>
<feature type="binding site" evidence="9">
    <location>
        <begin position="354"/>
        <end position="355"/>
    </location>
    <ligand>
        <name>ATP</name>
        <dbReference type="ChEBI" id="CHEBI:30616"/>
    </ligand>
</feature>
<feature type="site" description="Important for beta-aspartyl-AMP intermediate formation" evidence="10">
    <location>
        <position position="356"/>
    </location>
</feature>
<dbReference type="InterPro" id="IPR006426">
    <property type="entry name" value="Asn_synth_AEB"/>
</dbReference>
<dbReference type="CDD" id="cd00712">
    <property type="entry name" value="AsnB"/>
    <property type="match status" value="1"/>
</dbReference>
<dbReference type="Pfam" id="PF13537">
    <property type="entry name" value="GATase_7"/>
    <property type="match status" value="1"/>
</dbReference>
<comment type="similarity">
    <text evidence="2">Belongs to the asparagine synthetase family.</text>
</comment>
<keyword evidence="5 9" id="KW-0067">ATP-binding</keyword>
<organism evidence="12 13">
    <name type="scientific">Aliarcobacter butzleri</name>
    <dbReference type="NCBI Taxonomy" id="28197"/>
    <lineage>
        <taxon>Bacteria</taxon>
        <taxon>Pseudomonadati</taxon>
        <taxon>Campylobacterota</taxon>
        <taxon>Epsilonproteobacteria</taxon>
        <taxon>Campylobacterales</taxon>
        <taxon>Arcobacteraceae</taxon>
        <taxon>Aliarcobacter</taxon>
    </lineage>
</organism>
<feature type="binding site" evidence="9">
    <location>
        <position position="252"/>
    </location>
    <ligand>
        <name>ATP</name>
        <dbReference type="ChEBI" id="CHEBI:30616"/>
    </ligand>
</feature>
<keyword evidence="8" id="KW-0028">Amino-acid biosynthesis</keyword>
<evidence type="ECO:0000256" key="2">
    <source>
        <dbReference type="ARBA" id="ARBA00005752"/>
    </source>
</evidence>
<evidence type="ECO:0000256" key="9">
    <source>
        <dbReference type="PIRSR" id="PIRSR001589-2"/>
    </source>
</evidence>
<accession>A0AAW7Q5F5</accession>
<dbReference type="InterPro" id="IPR051786">
    <property type="entry name" value="ASN_synthetase/amidase"/>
</dbReference>
<dbReference type="InterPro" id="IPR001962">
    <property type="entry name" value="Asn_synthase"/>
</dbReference>
<comment type="pathway">
    <text evidence="1">Amino-acid biosynthesis; L-asparagine biosynthesis; L-asparagine from L-aspartate (L-Gln route): step 1/1.</text>
</comment>
<proteinExistence type="inferred from homology"/>
<dbReference type="PIRSF" id="PIRSF001589">
    <property type="entry name" value="Asn_synthetase_glu-h"/>
    <property type="match status" value="1"/>
</dbReference>
<dbReference type="InterPro" id="IPR014729">
    <property type="entry name" value="Rossmann-like_a/b/a_fold"/>
</dbReference>
<evidence type="ECO:0000256" key="7">
    <source>
        <dbReference type="ARBA" id="ARBA00048741"/>
    </source>
</evidence>
<dbReference type="SUPFAM" id="SSF52402">
    <property type="entry name" value="Adenine nucleotide alpha hydrolases-like"/>
    <property type="match status" value="1"/>
</dbReference>
<dbReference type="SUPFAM" id="SSF56235">
    <property type="entry name" value="N-terminal nucleophile aminohydrolases (Ntn hydrolases)"/>
    <property type="match status" value="1"/>
</dbReference>
<dbReference type="Pfam" id="PF00733">
    <property type="entry name" value="Asn_synthase"/>
    <property type="match status" value="1"/>
</dbReference>
<dbReference type="GO" id="GO:0004066">
    <property type="term" value="F:asparagine synthase (glutamine-hydrolyzing) activity"/>
    <property type="evidence" value="ECO:0007669"/>
    <property type="project" value="UniProtKB-EC"/>
</dbReference>
<gene>
    <name evidence="12" type="primary">asnB</name>
    <name evidence="12" type="ORF">PJV88_08785</name>
</gene>